<dbReference type="InParanoid" id="A0A409VHG0"/>
<dbReference type="EMBL" id="NHTK01006060">
    <property type="protein sequence ID" value="PPQ65699.1"/>
    <property type="molecule type" value="Genomic_DNA"/>
</dbReference>
<feature type="compositionally biased region" description="Low complexity" evidence="1">
    <location>
        <begin position="385"/>
        <end position="404"/>
    </location>
</feature>
<comment type="caution">
    <text evidence="3">The sequence shown here is derived from an EMBL/GenBank/DDBJ whole genome shotgun (WGS) entry which is preliminary data.</text>
</comment>
<keyword evidence="2" id="KW-0732">Signal</keyword>
<feature type="compositionally biased region" description="Gly residues" evidence="1">
    <location>
        <begin position="406"/>
        <end position="425"/>
    </location>
</feature>
<evidence type="ECO:0000256" key="2">
    <source>
        <dbReference type="SAM" id="SignalP"/>
    </source>
</evidence>
<dbReference type="Proteomes" id="UP000284842">
    <property type="component" value="Unassembled WGS sequence"/>
</dbReference>
<reference evidence="3 4" key="1">
    <citation type="journal article" date="2018" name="Evol. Lett.">
        <title>Horizontal gene cluster transfer increased hallucinogenic mushroom diversity.</title>
        <authorList>
            <person name="Reynolds H.T."/>
            <person name="Vijayakumar V."/>
            <person name="Gluck-Thaler E."/>
            <person name="Korotkin H.B."/>
            <person name="Matheny P.B."/>
            <person name="Slot J.C."/>
        </authorList>
    </citation>
    <scope>NUCLEOTIDE SEQUENCE [LARGE SCALE GENOMIC DNA]</scope>
    <source>
        <strain evidence="3 4">2629</strain>
    </source>
</reference>
<proteinExistence type="predicted"/>
<feature type="signal peptide" evidence="2">
    <location>
        <begin position="1"/>
        <end position="25"/>
    </location>
</feature>
<feature type="region of interest" description="Disordered" evidence="1">
    <location>
        <begin position="384"/>
        <end position="425"/>
    </location>
</feature>
<dbReference type="STRING" id="181874.A0A409VHG0"/>
<accession>A0A409VHG0</accession>
<keyword evidence="4" id="KW-1185">Reference proteome</keyword>
<dbReference type="AlphaFoldDB" id="A0A409VHG0"/>
<name>A0A409VHG0_9AGAR</name>
<evidence type="ECO:0000256" key="1">
    <source>
        <dbReference type="SAM" id="MobiDB-lite"/>
    </source>
</evidence>
<organism evidence="3 4">
    <name type="scientific">Panaeolus cyanescens</name>
    <dbReference type="NCBI Taxonomy" id="181874"/>
    <lineage>
        <taxon>Eukaryota</taxon>
        <taxon>Fungi</taxon>
        <taxon>Dikarya</taxon>
        <taxon>Basidiomycota</taxon>
        <taxon>Agaricomycotina</taxon>
        <taxon>Agaricomycetes</taxon>
        <taxon>Agaricomycetidae</taxon>
        <taxon>Agaricales</taxon>
        <taxon>Agaricineae</taxon>
        <taxon>Galeropsidaceae</taxon>
        <taxon>Panaeolus</taxon>
    </lineage>
</organism>
<feature type="region of interest" description="Disordered" evidence="1">
    <location>
        <begin position="532"/>
        <end position="557"/>
    </location>
</feature>
<feature type="chain" id="PRO_5019225137" evidence="2">
    <location>
        <begin position="26"/>
        <end position="646"/>
    </location>
</feature>
<protein>
    <submittedName>
        <fullName evidence="3">Uncharacterized protein</fullName>
    </submittedName>
</protein>
<evidence type="ECO:0000313" key="3">
    <source>
        <dbReference type="EMBL" id="PPQ65699.1"/>
    </source>
</evidence>
<dbReference type="OrthoDB" id="2507450at2759"/>
<feature type="compositionally biased region" description="Low complexity" evidence="1">
    <location>
        <begin position="548"/>
        <end position="557"/>
    </location>
</feature>
<gene>
    <name evidence="3" type="ORF">CVT24_012117</name>
</gene>
<feature type="compositionally biased region" description="Polar residues" evidence="1">
    <location>
        <begin position="533"/>
        <end position="547"/>
    </location>
</feature>
<sequence>MIIAKLHLLVVVVWVVATLHWQVYGRENILERAGRPVFISRRRFIQHQPNLLQKLSEACPDEVCGALAIEAITPLLAVEPECSQQDMADKIIDASKQFDPDVQAAMIAIAKEYRQLEKNTPPDYSSNPPLLLNSVFCQRAPRNPELNGLVQAQDPANDPNLFFDPSLKATVVKGSQPNTLPLPEGLQGIAPTLASTDSGFPAVAADFVEQQPSAERCSGIVRVKVSGPPIAVPSGAVVVVVGKKAPTTDPNPNPGAPTEADFGSCTAPEIEFGPDYDGRLETSFRPVDRSSFNTTSNDEIAVITRTYTFKFSSENRNVCGANQVALNLCTEASALSITAPERTGAQADAFNSVFGRSTAFRNVPVRNSQGDVVTSVATVDVPNFPSTTSAPPSSTSTVSPTAVPIGIGGDGGGDGANNGGDNPGDNGGLGNFGSCAIPKIDFGSGFAGGPETRFRAAFGSTTSTNINVIANALCDAVAGSCGGDATAVATCARAQAAAAAAPNGTGAQADAFNAVFNIITNFDSIRPVDAQGRTVTSAPTPSPINNNGGRPSPTTTGGGVVVLDIGDGRGSSTSSTRTSTSAISTNTAPANLQQFTGRLGNISAPAVTAIGNGQFQVAGNAVINSQREALIRSWYVYRFFRNMIRV</sequence>
<evidence type="ECO:0000313" key="4">
    <source>
        <dbReference type="Proteomes" id="UP000284842"/>
    </source>
</evidence>